<feature type="domain" description="Thymidylate kinase-like" evidence="12">
    <location>
        <begin position="8"/>
        <end position="199"/>
    </location>
</feature>
<evidence type="ECO:0000256" key="2">
    <source>
        <dbReference type="ARBA" id="ARBA00012980"/>
    </source>
</evidence>
<evidence type="ECO:0000256" key="8">
    <source>
        <dbReference type="ARBA" id="ARBA00022840"/>
    </source>
</evidence>
<evidence type="ECO:0000313" key="14">
    <source>
        <dbReference type="Proteomes" id="UP000231932"/>
    </source>
</evidence>
<comment type="similarity">
    <text evidence="1 11">Belongs to the thymidylate kinase family.</text>
</comment>
<proteinExistence type="inferred from homology"/>
<keyword evidence="7 11" id="KW-0418">Kinase</keyword>
<feature type="binding site" evidence="11">
    <location>
        <begin position="10"/>
        <end position="17"/>
    </location>
    <ligand>
        <name>ATP</name>
        <dbReference type="ChEBI" id="CHEBI:30616"/>
    </ligand>
</feature>
<comment type="function">
    <text evidence="10 11">Phosphorylation of dTMP to form dTDP in both de novo and salvage pathways of dTTP synthesis.</text>
</comment>
<dbReference type="InterPro" id="IPR018094">
    <property type="entry name" value="Thymidylate_kinase"/>
</dbReference>
<name>A0A2K8N1Z6_9BACL</name>
<keyword evidence="6 11" id="KW-0547">Nucleotide-binding</keyword>
<dbReference type="GO" id="GO:0005524">
    <property type="term" value="F:ATP binding"/>
    <property type="evidence" value="ECO:0007669"/>
    <property type="project" value="UniProtKB-UniRule"/>
</dbReference>
<dbReference type="SUPFAM" id="SSF52540">
    <property type="entry name" value="P-loop containing nucleoside triphosphate hydrolases"/>
    <property type="match status" value="1"/>
</dbReference>
<evidence type="ECO:0000256" key="5">
    <source>
        <dbReference type="ARBA" id="ARBA00022727"/>
    </source>
</evidence>
<dbReference type="PANTHER" id="PTHR10344:SF4">
    <property type="entry name" value="UMP-CMP KINASE 2, MITOCHONDRIAL"/>
    <property type="match status" value="1"/>
</dbReference>
<keyword evidence="5 11" id="KW-0545">Nucleotide biosynthesis</keyword>
<evidence type="ECO:0000256" key="7">
    <source>
        <dbReference type="ARBA" id="ARBA00022777"/>
    </source>
</evidence>
<evidence type="ECO:0000259" key="12">
    <source>
        <dbReference type="Pfam" id="PF02223"/>
    </source>
</evidence>
<evidence type="ECO:0000256" key="6">
    <source>
        <dbReference type="ARBA" id="ARBA00022741"/>
    </source>
</evidence>
<evidence type="ECO:0000256" key="11">
    <source>
        <dbReference type="HAMAP-Rule" id="MF_00165"/>
    </source>
</evidence>
<gene>
    <name evidence="11" type="primary">tmk</name>
    <name evidence="13" type="ORF">CVV65_00240</name>
</gene>
<dbReference type="Pfam" id="PF02223">
    <property type="entry name" value="Thymidylate_kin"/>
    <property type="match status" value="1"/>
</dbReference>
<dbReference type="EC" id="2.7.4.9" evidence="2 11"/>
<dbReference type="FunFam" id="3.40.50.300:FF:000225">
    <property type="entry name" value="Thymidylate kinase"/>
    <property type="match status" value="1"/>
</dbReference>
<evidence type="ECO:0000256" key="3">
    <source>
        <dbReference type="ARBA" id="ARBA00017144"/>
    </source>
</evidence>
<dbReference type="OrthoDB" id="9774907at2"/>
<dbReference type="AlphaFoldDB" id="A0A2K8N1Z6"/>
<evidence type="ECO:0000313" key="13">
    <source>
        <dbReference type="EMBL" id="ATY83601.1"/>
    </source>
</evidence>
<evidence type="ECO:0000256" key="4">
    <source>
        <dbReference type="ARBA" id="ARBA00022679"/>
    </source>
</evidence>
<dbReference type="Proteomes" id="UP000231932">
    <property type="component" value="Chromosome"/>
</dbReference>
<dbReference type="GO" id="GO:0006235">
    <property type="term" value="P:dTTP biosynthetic process"/>
    <property type="evidence" value="ECO:0007669"/>
    <property type="project" value="UniProtKB-UniRule"/>
</dbReference>
<dbReference type="RefSeq" id="WP_100666465.1">
    <property type="nucleotide sequence ID" value="NZ_CP024955.1"/>
</dbReference>
<evidence type="ECO:0000256" key="9">
    <source>
        <dbReference type="ARBA" id="ARBA00048743"/>
    </source>
</evidence>
<dbReference type="KEGG" id="kyr:CVV65_00240"/>
<reference evidence="14" key="1">
    <citation type="submission" date="2017-11" db="EMBL/GenBank/DDBJ databases">
        <title>Complete Genome Sequence of Kyrpidia sp. Strain EA-1, a thermophilic, hydrogen-oxidizing Bacterium, isolated from the Azores.</title>
        <authorList>
            <person name="Reiner J.E."/>
            <person name="Lapp C.J."/>
            <person name="Bunk B."/>
            <person name="Gescher J."/>
        </authorList>
    </citation>
    <scope>NUCLEOTIDE SEQUENCE [LARGE SCALE GENOMIC DNA]</scope>
    <source>
        <strain evidence="14">EA-1</strain>
    </source>
</reference>
<protein>
    <recommendedName>
        <fullName evidence="3 11">Thymidylate kinase</fullName>
        <ecNumber evidence="2 11">2.7.4.9</ecNumber>
    </recommendedName>
    <alternativeName>
        <fullName evidence="11">dTMP kinase</fullName>
    </alternativeName>
</protein>
<sequence>MTGVFITFEGPDGAGKSTQVTLLASRLQEVRIRCITTREPGGTPISDKIRGILLDPHHRDMIPRTEALLYAASRAQLVGEFIRPHLESGAVVICDRYVDASLAYQGALGLDREELARLNHWATEGLEPMRTYLIDVPAEVGLDRVRARHSVYGVMDRIEERSIEYHEAVRRWFLGQAQISPRYRVIDGTLPPEMVAEAIWRDVKILLNL</sequence>
<keyword evidence="14" id="KW-1185">Reference proteome</keyword>
<dbReference type="InterPro" id="IPR039430">
    <property type="entry name" value="Thymidylate_kin-like_dom"/>
</dbReference>
<dbReference type="GO" id="GO:0005829">
    <property type="term" value="C:cytosol"/>
    <property type="evidence" value="ECO:0007669"/>
    <property type="project" value="TreeGrafter"/>
</dbReference>
<organism evidence="13 14">
    <name type="scientific">Kyrpidia spormannii</name>
    <dbReference type="NCBI Taxonomy" id="2055160"/>
    <lineage>
        <taxon>Bacteria</taxon>
        <taxon>Bacillati</taxon>
        <taxon>Bacillota</taxon>
        <taxon>Bacilli</taxon>
        <taxon>Bacillales</taxon>
        <taxon>Alicyclobacillaceae</taxon>
        <taxon>Kyrpidia</taxon>
    </lineage>
</organism>
<dbReference type="GO" id="GO:0004798">
    <property type="term" value="F:dTMP kinase activity"/>
    <property type="evidence" value="ECO:0007669"/>
    <property type="project" value="UniProtKB-UniRule"/>
</dbReference>
<accession>A0A2K8N1Z6</accession>
<comment type="catalytic activity">
    <reaction evidence="9 11">
        <text>dTMP + ATP = dTDP + ADP</text>
        <dbReference type="Rhea" id="RHEA:13517"/>
        <dbReference type="ChEBI" id="CHEBI:30616"/>
        <dbReference type="ChEBI" id="CHEBI:58369"/>
        <dbReference type="ChEBI" id="CHEBI:63528"/>
        <dbReference type="ChEBI" id="CHEBI:456216"/>
        <dbReference type="EC" id="2.7.4.9"/>
    </reaction>
</comment>
<dbReference type="NCBIfam" id="TIGR00041">
    <property type="entry name" value="DTMP_kinase"/>
    <property type="match status" value="1"/>
</dbReference>
<keyword evidence="4 11" id="KW-0808">Transferase</keyword>
<evidence type="ECO:0000256" key="1">
    <source>
        <dbReference type="ARBA" id="ARBA00009776"/>
    </source>
</evidence>
<dbReference type="EMBL" id="CP024955">
    <property type="protein sequence ID" value="ATY83601.1"/>
    <property type="molecule type" value="Genomic_DNA"/>
</dbReference>
<keyword evidence="8 11" id="KW-0067">ATP-binding</keyword>
<dbReference type="HAMAP" id="MF_00165">
    <property type="entry name" value="Thymidylate_kinase"/>
    <property type="match status" value="1"/>
</dbReference>
<dbReference type="PANTHER" id="PTHR10344">
    <property type="entry name" value="THYMIDYLATE KINASE"/>
    <property type="match status" value="1"/>
</dbReference>
<dbReference type="CDD" id="cd01672">
    <property type="entry name" value="TMPK"/>
    <property type="match status" value="1"/>
</dbReference>
<dbReference type="Gene3D" id="3.40.50.300">
    <property type="entry name" value="P-loop containing nucleotide triphosphate hydrolases"/>
    <property type="match status" value="1"/>
</dbReference>
<dbReference type="InterPro" id="IPR027417">
    <property type="entry name" value="P-loop_NTPase"/>
</dbReference>
<evidence type="ECO:0000256" key="10">
    <source>
        <dbReference type="ARBA" id="ARBA00057735"/>
    </source>
</evidence>
<dbReference type="GO" id="GO:0006233">
    <property type="term" value="P:dTDP biosynthetic process"/>
    <property type="evidence" value="ECO:0007669"/>
    <property type="project" value="InterPro"/>
</dbReference>
<dbReference type="GO" id="GO:0006227">
    <property type="term" value="P:dUDP biosynthetic process"/>
    <property type="evidence" value="ECO:0007669"/>
    <property type="project" value="TreeGrafter"/>
</dbReference>